<comment type="caution">
    <text evidence="2">The sequence shown here is derived from an EMBL/GenBank/DDBJ whole genome shotgun (WGS) entry which is preliminary data.</text>
</comment>
<dbReference type="Proteomes" id="UP000623010">
    <property type="component" value="Unassembled WGS sequence"/>
</dbReference>
<keyword evidence="3" id="KW-1185">Reference proteome</keyword>
<gene>
    <name evidence="2" type="ORF">GCM10010389_26190</name>
</gene>
<proteinExistence type="predicted"/>
<feature type="region of interest" description="Disordered" evidence="1">
    <location>
        <begin position="1"/>
        <end position="40"/>
    </location>
</feature>
<dbReference type="AlphaFoldDB" id="A0A918R451"/>
<reference evidence="2" key="1">
    <citation type="journal article" date="2014" name="Int. J. Syst. Evol. Microbiol.">
        <title>Complete genome sequence of Corynebacterium casei LMG S-19264T (=DSM 44701T), isolated from a smear-ripened cheese.</title>
        <authorList>
            <consortium name="US DOE Joint Genome Institute (JGI-PGF)"/>
            <person name="Walter F."/>
            <person name="Albersmeier A."/>
            <person name="Kalinowski J."/>
            <person name="Ruckert C."/>
        </authorList>
    </citation>
    <scope>NUCLEOTIDE SEQUENCE</scope>
    <source>
        <strain evidence="2">JCM 5016</strain>
    </source>
</reference>
<evidence type="ECO:0000313" key="2">
    <source>
        <dbReference type="EMBL" id="GGZ86645.1"/>
    </source>
</evidence>
<sequence>MQWAPRWIHGSPKTVPSGKASRVPVPIAPKRSRPGCSAVTDPVRCTQAHAAWTARWRRRRRQDENVFLRSGTRSPYSDRAAPVSPEPCDLHPTGWRTVPVESRGIPWKRPTGRAHETDS</sequence>
<evidence type="ECO:0000313" key="3">
    <source>
        <dbReference type="Proteomes" id="UP000623010"/>
    </source>
</evidence>
<organism evidence="2 3">
    <name type="scientific">Streptomyces echinoruber</name>
    <dbReference type="NCBI Taxonomy" id="68898"/>
    <lineage>
        <taxon>Bacteria</taxon>
        <taxon>Bacillati</taxon>
        <taxon>Actinomycetota</taxon>
        <taxon>Actinomycetes</taxon>
        <taxon>Kitasatosporales</taxon>
        <taxon>Streptomycetaceae</taxon>
        <taxon>Streptomyces</taxon>
    </lineage>
</organism>
<evidence type="ECO:0000256" key="1">
    <source>
        <dbReference type="SAM" id="MobiDB-lite"/>
    </source>
</evidence>
<protein>
    <submittedName>
        <fullName evidence="2">Uncharacterized protein</fullName>
    </submittedName>
</protein>
<accession>A0A918R451</accession>
<reference evidence="2" key="2">
    <citation type="submission" date="2020-09" db="EMBL/GenBank/DDBJ databases">
        <authorList>
            <person name="Sun Q."/>
            <person name="Ohkuma M."/>
        </authorList>
    </citation>
    <scope>NUCLEOTIDE SEQUENCE</scope>
    <source>
        <strain evidence="2">JCM 5016</strain>
    </source>
</reference>
<feature type="region of interest" description="Disordered" evidence="1">
    <location>
        <begin position="68"/>
        <end position="119"/>
    </location>
</feature>
<dbReference type="EMBL" id="BMWH01000008">
    <property type="protein sequence ID" value="GGZ86645.1"/>
    <property type="molecule type" value="Genomic_DNA"/>
</dbReference>
<name>A0A918R451_9ACTN</name>